<name>A0A2J8M489_PANTR</name>
<feature type="chain" id="PRO_5014352584" evidence="1">
    <location>
        <begin position="42"/>
        <end position="62"/>
    </location>
</feature>
<accession>A0A2J8M489</accession>
<protein>
    <submittedName>
        <fullName evidence="2">KIAA1324 isoform 2</fullName>
    </submittedName>
</protein>
<keyword evidence="1" id="KW-0732">Signal</keyword>
<organism evidence="2 3">
    <name type="scientific">Pan troglodytes</name>
    <name type="common">Chimpanzee</name>
    <dbReference type="NCBI Taxonomy" id="9598"/>
    <lineage>
        <taxon>Eukaryota</taxon>
        <taxon>Metazoa</taxon>
        <taxon>Chordata</taxon>
        <taxon>Craniata</taxon>
        <taxon>Vertebrata</taxon>
        <taxon>Euteleostomi</taxon>
        <taxon>Mammalia</taxon>
        <taxon>Eutheria</taxon>
        <taxon>Euarchontoglires</taxon>
        <taxon>Primates</taxon>
        <taxon>Haplorrhini</taxon>
        <taxon>Catarrhini</taxon>
        <taxon>Hominidae</taxon>
        <taxon>Pan</taxon>
    </lineage>
</organism>
<dbReference type="AlphaFoldDB" id="A0A2J8M489"/>
<feature type="signal peptide" evidence="1">
    <location>
        <begin position="1"/>
        <end position="41"/>
    </location>
</feature>
<evidence type="ECO:0000256" key="1">
    <source>
        <dbReference type="SAM" id="SignalP"/>
    </source>
</evidence>
<reference evidence="2 3" key="1">
    <citation type="submission" date="2017-12" db="EMBL/GenBank/DDBJ databases">
        <title>High-resolution comparative analysis of great ape genomes.</title>
        <authorList>
            <person name="Pollen A."/>
            <person name="Hastie A."/>
            <person name="Hormozdiari F."/>
            <person name="Dougherty M."/>
            <person name="Liu R."/>
            <person name="Chaisson M."/>
            <person name="Hoppe E."/>
            <person name="Hill C."/>
            <person name="Pang A."/>
            <person name="Hillier L."/>
            <person name="Baker C."/>
            <person name="Armstrong J."/>
            <person name="Shendure J."/>
            <person name="Paten B."/>
            <person name="Wilson R."/>
            <person name="Chao H."/>
            <person name="Schneider V."/>
            <person name="Ventura M."/>
            <person name="Kronenberg Z."/>
            <person name="Murali S."/>
            <person name="Gordon D."/>
            <person name="Cantsilieris S."/>
            <person name="Munson K."/>
            <person name="Nelson B."/>
            <person name="Raja A."/>
            <person name="Underwood J."/>
            <person name="Diekhans M."/>
            <person name="Fiddes I."/>
            <person name="Haussler D."/>
            <person name="Eichler E."/>
        </authorList>
    </citation>
    <scope>NUCLEOTIDE SEQUENCE [LARGE SCALE GENOMIC DNA]</scope>
    <source>
        <strain evidence="2">Yerkes chimp pedigree #C0471</strain>
    </source>
</reference>
<sequence>MAEPGHSHHLSARVRGRTERRIPRLLRLLLWAGTAFQVTQGTGPELHACKEPSPATPGSFWI</sequence>
<gene>
    <name evidence="2" type="ORF">CK820_G0023726</name>
</gene>
<evidence type="ECO:0000313" key="2">
    <source>
        <dbReference type="EMBL" id="PNI54334.1"/>
    </source>
</evidence>
<comment type="caution">
    <text evidence="2">The sequence shown here is derived from an EMBL/GenBank/DDBJ whole genome shotgun (WGS) entry which is preliminary data.</text>
</comment>
<evidence type="ECO:0000313" key="3">
    <source>
        <dbReference type="Proteomes" id="UP000236370"/>
    </source>
</evidence>
<dbReference type="Proteomes" id="UP000236370">
    <property type="component" value="Unassembled WGS sequence"/>
</dbReference>
<dbReference type="EMBL" id="NBAG03000269">
    <property type="protein sequence ID" value="PNI54334.1"/>
    <property type="molecule type" value="Genomic_DNA"/>
</dbReference>
<proteinExistence type="predicted"/>